<sequence length="449" mass="48365">MAAEALQDAESAVPAALGQEAADRGVVAGGVHHHRALRPIDDDVLQRGQQLVGLQRAGRPGGLGEGMHAQVGPLAEVGQQAIALRPQAVDAGPARQRRQQPPVARGVHRHEIGVAAVQAFPRVFRQQAGHQVVEVAHHRRHLPLQAAFGEALQHRDLVGAGEIGHEDVGARLPHLVQHGVDLAGIRVERQVNLAHRLAADADQRPLGGIDGAARPFVVVAGEEHLLPQPRGGPGDHLVYLLIGQRGKMEEIARGDAAGVESEIEIGHPALAGHLVRHRDAGVGQQVAYQRRAAGKVHQAQCRRHRAGREAAVVRRHQLQRQPQHAALGVHLVAGDGRGADDFLAVHAHQAAQRRQQSQPDGIPGRLPRAVIHAHPRRSSCGVRRGPLPAFVLSSKFSPSRDFSLVETSPPPRCARSRVSPARARELINNQRFEMHRKISAIPRHARQAG</sequence>
<dbReference type="KEGG" id="cvi:CV_0840"/>
<gene>
    <name evidence="1" type="ordered locus">CV_0840</name>
</gene>
<dbReference type="AlphaFoldDB" id="Q7NZT1"/>
<dbReference type="HOGENOM" id="CLU_609287_0_0_4"/>
<dbReference type="EMBL" id="AE016825">
    <property type="protein sequence ID" value="AAQ58515.2"/>
    <property type="molecule type" value="Genomic_DNA"/>
</dbReference>
<accession>Q7NZT1</accession>
<keyword evidence="2" id="KW-1185">Reference proteome</keyword>
<reference evidence="1 2" key="1">
    <citation type="journal article" date="2003" name="Proc. Natl. Acad. Sci. U.S.A.">
        <title>The complete genome sequence of Chromobacterium violaceum reveals remarkable and exploitable bacterial adaptability.</title>
        <authorList>
            <person name="Vasconcelos A.T.R."/>
            <person name="de Almeida D.F."/>
            <person name="Almeida F.C."/>
            <person name="de Almeida L.G.P."/>
            <person name="de Almeida R."/>
            <person name="Goncalves J.A.A."/>
            <person name="Andrade E.M."/>
            <person name="Antonio R.V."/>
            <person name="Araripe J."/>
            <person name="de Araujo M.F.F."/>
            <person name="Filho S.A."/>
            <person name="Azevedo V."/>
            <person name="Batista A.J."/>
            <person name="Bataus L.A.M."/>
            <person name="Batista J.S."/>
            <person name="Belo A."/>
            <person name="vander Berg C."/>
            <person name="Blamey J."/>
            <person name="Bogo M."/>
            <person name="Bonato S."/>
            <person name="Bordignon J."/>
            <person name="Brito C.A."/>
            <person name="Brocchi M."/>
            <person name="Burity H.A."/>
            <person name="Camargo A.A."/>
            <person name="Cardoso D.D.P."/>
            <person name="Carneiro N.P."/>
            <person name="Carraro D.M."/>
            <person name="Carvalho C.M.B."/>
            <person name="Cascardo J.C.M."/>
            <person name="Cavada B.S."/>
            <person name="Chueire L.M.O."/>
            <person name="Pasa T.B.C."/>
            <person name="Duran N."/>
            <person name="Fagundes N."/>
            <person name="Falcao C.L."/>
            <person name="Fantinatti F."/>
            <person name="Farias I.P."/>
            <person name="Felipe M.S.S."/>
            <person name="Ferrari L.P."/>
            <person name="Ferro J.A."/>
            <person name="Ferro M.I.T."/>
            <person name="Franco G.R."/>
            <person name="Freitas N.S.A."/>
            <person name="Furlan L.R."/>
            <person name="Gazzinelli R.T."/>
            <person name="Gomes E.A."/>
            <person name="Goncalves P.R."/>
            <person name="Grangeiro T.B."/>
            <person name="Grattapaglia D."/>
            <person name="Grisard E.C."/>
            <person name="Guimaraes C.T."/>
            <person name="Hanna E.S."/>
            <person name="Hungria M."/>
            <person name="Jardim S.N."/>
            <person name="Laurino J."/>
            <person name="Leoi L.C.T."/>
            <person name="Fassarella L."/>
            <person name="Lima A."/>
            <person name="Loureiro M.F."/>
            <person name="Lyra M.C.P."/>
            <person name="Macedo M."/>
            <person name="Madeira H.M.F."/>
            <person name="Manfio G.P."/>
            <person name="Maranhao A.Q."/>
            <person name="Martins W.S."/>
            <person name="di Mauro S.M.Z."/>
            <person name="de Medeiros S.R.B."/>
            <person name="Meissner R.D.V."/>
            <person name="Menck C.F.M."/>
            <person name="Moreira M.A.M."/>
            <person name="Nascimento F.F."/>
            <person name="Nicolas M.F."/>
            <person name="Oliveira J.G."/>
            <person name="Oliveira S.C."/>
            <person name="Paixao R.F.C."/>
            <person name="Parente J.A."/>
            <person name="Pedrosa F.O."/>
            <person name="Pena S.J.D."/>
            <person name="Perreira J.O."/>
            <person name="Perreira M."/>
            <person name="Pinto L.S.R.C."/>
            <person name="Pinto L.S."/>
            <person name="Porto J.I.R."/>
            <person name="Potrich D.P."/>
            <person name="Neto C.E.R."/>
            <person name="Reis A.M.M."/>
            <person name="Rigo L.U."/>
            <person name="Rondinelli E."/>
            <person name="dos Santos E.B.P."/>
            <person name="Santos F.R."/>
            <person name="Schneider M.P.C."/>
            <person name="Seuanez H.N."/>
            <person name="Silva A.M.R."/>
            <person name="da Silva A.L.C."/>
            <person name="Silva D.W."/>
            <person name="Silva R."/>
            <person name="Simoes I.C."/>
            <person name="Simon D."/>
            <person name="Soares C.M.A."/>
            <person name="Soares R.B.A."/>
            <person name="Souza E.M."/>
            <person name="Souza K.R.L."/>
            <person name="Souza R.C."/>
            <person name="Steffens M.B.R."/>
            <person name="Steindel M."/>
            <person name="Teixeira S.R."/>
            <person name="Urmenyi T."/>
            <person name="Vettore A."/>
            <person name="Wassem R."/>
            <person name="Zaha A."/>
            <person name="Simpson A.J.G."/>
        </authorList>
    </citation>
    <scope>NUCLEOTIDE SEQUENCE [LARGE SCALE GENOMIC DNA]</scope>
    <source>
        <strain evidence="2">ATCC 12472 / DSM 30191 / JCM 1249 / NBRC 12614 / NCIMB 9131 / NCTC 9757</strain>
    </source>
</reference>
<evidence type="ECO:0000313" key="2">
    <source>
        <dbReference type="Proteomes" id="UP000001424"/>
    </source>
</evidence>
<name>Q7NZT1_CHRVO</name>
<protein>
    <submittedName>
        <fullName evidence="1">Uncharacterized protein</fullName>
    </submittedName>
</protein>
<dbReference type="Proteomes" id="UP000001424">
    <property type="component" value="Chromosome"/>
</dbReference>
<proteinExistence type="predicted"/>
<evidence type="ECO:0000313" key="1">
    <source>
        <dbReference type="EMBL" id="AAQ58515.2"/>
    </source>
</evidence>
<organism evidence="1 2">
    <name type="scientific">Chromobacterium violaceum (strain ATCC 12472 / DSM 30191 / JCM 1249 / CCUG 213 / NBRC 12614 / NCIMB 9131 / NCTC 9757 / MK)</name>
    <dbReference type="NCBI Taxonomy" id="243365"/>
    <lineage>
        <taxon>Bacteria</taxon>
        <taxon>Pseudomonadati</taxon>
        <taxon>Pseudomonadota</taxon>
        <taxon>Betaproteobacteria</taxon>
        <taxon>Neisseriales</taxon>
        <taxon>Chromobacteriaceae</taxon>
        <taxon>Chromobacterium</taxon>
    </lineage>
</organism>